<evidence type="ECO:0000313" key="2">
    <source>
        <dbReference type="EMBL" id="WIA08667.1"/>
    </source>
</evidence>
<keyword evidence="3" id="KW-1185">Reference proteome</keyword>
<feature type="region of interest" description="Disordered" evidence="1">
    <location>
        <begin position="46"/>
        <end position="86"/>
    </location>
</feature>
<organism evidence="2 3">
    <name type="scientific">Tetradesmus obliquus</name>
    <name type="common">Green alga</name>
    <name type="synonym">Acutodesmus obliquus</name>
    <dbReference type="NCBI Taxonomy" id="3088"/>
    <lineage>
        <taxon>Eukaryota</taxon>
        <taxon>Viridiplantae</taxon>
        <taxon>Chlorophyta</taxon>
        <taxon>core chlorophytes</taxon>
        <taxon>Chlorophyceae</taxon>
        <taxon>CS clade</taxon>
        <taxon>Sphaeropleales</taxon>
        <taxon>Scenedesmaceae</taxon>
        <taxon>Tetradesmus</taxon>
    </lineage>
</organism>
<sequence length="86" mass="8971">MGPCTFSLAGVSAIPRPLLPRQIFSRSVTGSAEAPPARQQAFLQVPRPCPDKSCPPSSDVHHAQPEHRTGAASYSPAASPPPRTSG</sequence>
<feature type="compositionally biased region" description="Basic and acidic residues" evidence="1">
    <location>
        <begin position="59"/>
        <end position="69"/>
    </location>
</feature>
<evidence type="ECO:0000256" key="1">
    <source>
        <dbReference type="SAM" id="MobiDB-lite"/>
    </source>
</evidence>
<protein>
    <submittedName>
        <fullName evidence="2">Uncharacterized protein</fullName>
    </submittedName>
</protein>
<dbReference type="EMBL" id="CP126208">
    <property type="protein sequence ID" value="WIA08667.1"/>
    <property type="molecule type" value="Genomic_DNA"/>
</dbReference>
<gene>
    <name evidence="2" type="ORF">OEZ85_008094</name>
</gene>
<name>A0ABY8TI67_TETOB</name>
<proteinExistence type="predicted"/>
<accession>A0ABY8TI67</accession>
<dbReference type="Proteomes" id="UP001244341">
    <property type="component" value="Chromosome 1b"/>
</dbReference>
<evidence type="ECO:0000313" key="3">
    <source>
        <dbReference type="Proteomes" id="UP001244341"/>
    </source>
</evidence>
<reference evidence="2 3" key="1">
    <citation type="submission" date="2023-05" db="EMBL/GenBank/DDBJ databases">
        <title>A 100% complete, gapless, phased diploid assembly of the Scenedesmus obliquus UTEX 3031 genome.</title>
        <authorList>
            <person name="Biondi T.C."/>
            <person name="Hanschen E.R."/>
            <person name="Kwon T."/>
            <person name="Eng W."/>
            <person name="Kruse C.P.S."/>
            <person name="Koehler S.I."/>
            <person name="Kunde Y."/>
            <person name="Gleasner C.D."/>
            <person name="You Mak K.T."/>
            <person name="Polle J."/>
            <person name="Hovde B.T."/>
            <person name="Starkenburg S.R."/>
        </authorList>
    </citation>
    <scope>NUCLEOTIDE SEQUENCE [LARGE SCALE GENOMIC DNA]</scope>
    <source>
        <strain evidence="2 3">DOE0152z</strain>
    </source>
</reference>